<feature type="transmembrane region" description="Helical" evidence="6">
    <location>
        <begin position="238"/>
        <end position="261"/>
    </location>
</feature>
<evidence type="ECO:0000313" key="7">
    <source>
        <dbReference type="EnsemblMetazoa" id="XP_030845418"/>
    </source>
</evidence>
<comment type="similarity">
    <text evidence="2 6">Belongs to the tetraspanin (TM4SF) family.</text>
</comment>
<dbReference type="PIRSF" id="PIRSF002419">
    <property type="entry name" value="Tetraspanin"/>
    <property type="match status" value="1"/>
</dbReference>
<accession>A0A7M7T0T1</accession>
<evidence type="ECO:0000256" key="5">
    <source>
        <dbReference type="ARBA" id="ARBA00023136"/>
    </source>
</evidence>
<dbReference type="EnsemblMetazoa" id="XM_030989558">
    <property type="protein sequence ID" value="XP_030845418"/>
    <property type="gene ID" value="LOC594489"/>
</dbReference>
<dbReference type="EnsemblMetazoa" id="XM_030989546">
    <property type="protein sequence ID" value="XP_030845406"/>
    <property type="gene ID" value="LOC115925521"/>
</dbReference>
<evidence type="ECO:0000256" key="2">
    <source>
        <dbReference type="ARBA" id="ARBA00006840"/>
    </source>
</evidence>
<dbReference type="SUPFAM" id="SSF48652">
    <property type="entry name" value="Tetraspanin"/>
    <property type="match status" value="1"/>
</dbReference>
<keyword evidence="8" id="KW-1185">Reference proteome</keyword>
<reference evidence="8" key="1">
    <citation type="submission" date="2015-02" db="EMBL/GenBank/DDBJ databases">
        <title>Genome sequencing for Strongylocentrotus purpuratus.</title>
        <authorList>
            <person name="Murali S."/>
            <person name="Liu Y."/>
            <person name="Vee V."/>
            <person name="English A."/>
            <person name="Wang M."/>
            <person name="Skinner E."/>
            <person name="Han Y."/>
            <person name="Muzny D.M."/>
            <person name="Worley K.C."/>
            <person name="Gibbs R.A."/>
        </authorList>
    </citation>
    <scope>NUCLEOTIDE SEQUENCE</scope>
</reference>
<comment type="subcellular location">
    <subcellularLocation>
        <location evidence="1 6">Membrane</location>
        <topology evidence="1 6">Multi-pass membrane protein</topology>
    </subcellularLocation>
</comment>
<dbReference type="InterPro" id="IPR008952">
    <property type="entry name" value="Tetraspanin_EC2_sf"/>
</dbReference>
<dbReference type="Gene3D" id="1.10.1450.10">
    <property type="entry name" value="Tetraspanin"/>
    <property type="match status" value="1"/>
</dbReference>
<dbReference type="KEGG" id="spu:594489"/>
<dbReference type="AlphaFoldDB" id="A0A7M7T0T1"/>
<dbReference type="InParanoid" id="A0A7M7T0T1"/>
<organism evidence="7 8">
    <name type="scientific">Strongylocentrotus purpuratus</name>
    <name type="common">Purple sea urchin</name>
    <dbReference type="NCBI Taxonomy" id="7668"/>
    <lineage>
        <taxon>Eukaryota</taxon>
        <taxon>Metazoa</taxon>
        <taxon>Echinodermata</taxon>
        <taxon>Eleutherozoa</taxon>
        <taxon>Echinozoa</taxon>
        <taxon>Echinoidea</taxon>
        <taxon>Euechinoidea</taxon>
        <taxon>Echinacea</taxon>
        <taxon>Camarodonta</taxon>
        <taxon>Echinidea</taxon>
        <taxon>Strongylocentrotidae</taxon>
        <taxon>Strongylocentrotus</taxon>
    </lineage>
</organism>
<dbReference type="PRINTS" id="PR00259">
    <property type="entry name" value="TMFOUR"/>
</dbReference>
<dbReference type="Pfam" id="PF00335">
    <property type="entry name" value="Tetraspanin"/>
    <property type="match status" value="1"/>
</dbReference>
<feature type="transmembrane region" description="Helical" evidence="6">
    <location>
        <begin position="66"/>
        <end position="87"/>
    </location>
</feature>
<name>A0A7M7T0T1_STRPU</name>
<dbReference type="KEGG" id="spu:115925521"/>
<dbReference type="RefSeq" id="XP_030845406.1">
    <property type="nucleotide sequence ID" value="XM_030989546.1"/>
</dbReference>
<protein>
    <recommendedName>
        <fullName evidence="6">Tetraspanin</fullName>
    </recommendedName>
</protein>
<dbReference type="InterPro" id="IPR018499">
    <property type="entry name" value="Tetraspanin/Peripherin"/>
</dbReference>
<proteinExistence type="inferred from homology"/>
<dbReference type="GeneID" id="594489"/>
<reference evidence="7" key="2">
    <citation type="submission" date="2021-01" db="UniProtKB">
        <authorList>
            <consortium name="EnsemblMetazoa"/>
        </authorList>
    </citation>
    <scope>IDENTIFICATION</scope>
</reference>
<dbReference type="RefSeq" id="XP_030845418.1">
    <property type="nucleotide sequence ID" value="XM_030989558.1"/>
</dbReference>
<feature type="transmembrane region" description="Helical" evidence="6">
    <location>
        <begin position="23"/>
        <end position="46"/>
    </location>
</feature>
<keyword evidence="4 6" id="KW-1133">Transmembrane helix</keyword>
<evidence type="ECO:0000256" key="3">
    <source>
        <dbReference type="ARBA" id="ARBA00022692"/>
    </source>
</evidence>
<dbReference type="PANTHER" id="PTHR19282">
    <property type="entry name" value="TETRASPANIN"/>
    <property type="match status" value="1"/>
</dbReference>
<dbReference type="InterPro" id="IPR018503">
    <property type="entry name" value="Tetraspanin_CS"/>
</dbReference>
<dbReference type="OrthoDB" id="438211at2759"/>
<dbReference type="PANTHER" id="PTHR19282:SF431">
    <property type="entry name" value="TETRASPANIN 26A, ISOFORM B-RELATED"/>
    <property type="match status" value="1"/>
</dbReference>
<keyword evidence="3 6" id="KW-0812">Transmembrane</keyword>
<evidence type="ECO:0000256" key="6">
    <source>
        <dbReference type="RuleBase" id="RU361218"/>
    </source>
</evidence>
<dbReference type="InterPro" id="IPR000301">
    <property type="entry name" value="Tetraspanin_animals"/>
</dbReference>
<dbReference type="GeneID" id="115925521"/>
<evidence type="ECO:0000256" key="1">
    <source>
        <dbReference type="ARBA" id="ARBA00004141"/>
    </source>
</evidence>
<dbReference type="GO" id="GO:0005886">
    <property type="term" value="C:plasma membrane"/>
    <property type="evidence" value="ECO:0000318"/>
    <property type="project" value="GO_Central"/>
</dbReference>
<evidence type="ECO:0000256" key="4">
    <source>
        <dbReference type="ARBA" id="ARBA00022989"/>
    </source>
</evidence>
<dbReference type="Proteomes" id="UP000007110">
    <property type="component" value="Unassembled WGS sequence"/>
</dbReference>
<keyword evidence="5 6" id="KW-0472">Membrane</keyword>
<feature type="transmembrane region" description="Helical" evidence="6">
    <location>
        <begin position="99"/>
        <end position="123"/>
    </location>
</feature>
<sequence length="271" mass="29926">MEIEEDPPTPGPPLSEQGQCYRVFLYCLNVFFVFTGVAMVAIGVWVQMDPINEQVALLLGNDLFKMAGQAIVLGGALILVVSLLGCVGARLENKCLLKMYFYLLLAVFVIEFSGGILGMAFLASAETEQNLTWSLRDNYGADGAEEYTEAYDFIQKRFRCCGVAGDVIDAVVEYKMTAFWLNQSPLKPRDVVPASCCREGVDPVICRLERPQNLYRLYLHNVGCLTATEARVTEYGGVVGGVAICISVLHLGGMVFTFLLYREIPSKRSRS</sequence>
<evidence type="ECO:0000313" key="8">
    <source>
        <dbReference type="Proteomes" id="UP000007110"/>
    </source>
</evidence>
<dbReference type="PROSITE" id="PS00421">
    <property type="entry name" value="TM4_1"/>
    <property type="match status" value="1"/>
</dbReference>